<evidence type="ECO:0000256" key="1">
    <source>
        <dbReference type="SAM" id="SignalP"/>
    </source>
</evidence>
<dbReference type="KEGG" id="bbel:109475489"/>
<keyword evidence="2" id="KW-1185">Reference proteome</keyword>
<evidence type="ECO:0000313" key="3">
    <source>
        <dbReference type="RefSeq" id="XP_019631678.1"/>
    </source>
</evidence>
<accession>A0A6P4Z516</accession>
<name>A0A6P4Z516_BRABE</name>
<gene>
    <name evidence="3" type="primary">LOC109475489</name>
</gene>
<evidence type="ECO:0000313" key="2">
    <source>
        <dbReference type="Proteomes" id="UP000515135"/>
    </source>
</evidence>
<organism evidence="2 3">
    <name type="scientific">Branchiostoma belcheri</name>
    <name type="common">Amphioxus</name>
    <dbReference type="NCBI Taxonomy" id="7741"/>
    <lineage>
        <taxon>Eukaryota</taxon>
        <taxon>Metazoa</taxon>
        <taxon>Chordata</taxon>
        <taxon>Cephalochordata</taxon>
        <taxon>Leptocardii</taxon>
        <taxon>Amphioxiformes</taxon>
        <taxon>Branchiostomatidae</taxon>
        <taxon>Branchiostoma</taxon>
    </lineage>
</organism>
<proteinExistence type="predicted"/>
<dbReference type="RefSeq" id="XP_019631678.1">
    <property type="nucleotide sequence ID" value="XM_019776119.1"/>
</dbReference>
<protein>
    <submittedName>
        <fullName evidence="3">Uncharacterized protein LOC109475489</fullName>
    </submittedName>
</protein>
<feature type="signal peptide" evidence="1">
    <location>
        <begin position="1"/>
        <end position="20"/>
    </location>
</feature>
<dbReference type="OrthoDB" id="10039589at2759"/>
<reference evidence="3" key="1">
    <citation type="submission" date="2025-08" db="UniProtKB">
        <authorList>
            <consortium name="RefSeq"/>
        </authorList>
    </citation>
    <scope>IDENTIFICATION</scope>
    <source>
        <tissue evidence="3">Gonad</tissue>
    </source>
</reference>
<dbReference type="AlphaFoldDB" id="A0A6P4Z516"/>
<keyword evidence="1" id="KW-0732">Signal</keyword>
<sequence>MRTTTLLLASLLVLLHTILPGTVDSLALGGGREEHRLGCGGRRIRNRVDLRSAWPVRRGGLNRDGFFWEVAVPTHGVQRRDPATEEVEEVVEDAGDAERVQYNPNAWSRFGRSCP</sequence>
<dbReference type="Proteomes" id="UP000515135">
    <property type="component" value="Unplaced"/>
</dbReference>
<feature type="chain" id="PRO_5028477801" evidence="1">
    <location>
        <begin position="21"/>
        <end position="115"/>
    </location>
</feature>
<dbReference type="GeneID" id="109475489"/>